<reference evidence="1" key="1">
    <citation type="submission" date="2021-05" db="EMBL/GenBank/DDBJ databases">
        <authorList>
            <person name="Scholz U."/>
            <person name="Mascher M."/>
            <person name="Fiebig A."/>
        </authorList>
    </citation>
    <scope>NUCLEOTIDE SEQUENCE [LARGE SCALE GENOMIC DNA]</scope>
</reference>
<proteinExistence type="predicted"/>
<name>A0ACD5Y891_AVESA</name>
<protein>
    <submittedName>
        <fullName evidence="1">Uncharacterized protein</fullName>
    </submittedName>
</protein>
<keyword evidence="2" id="KW-1185">Reference proteome</keyword>
<sequence>METCNESKVNLIKDSPNPDHKRIWEAPPDVWIKINADASFEANNGTCSIACICRGKVLWACNATGISCQDVLEAETKVCLLGLQSVHDAKNASVILESDNSVVVEAIKRRNQGLSRLWNLYEQIKNIQDFCLDFEVVKIGRESNQVAHMLADVARFSGQSHFWLGHVPLAVAILVES</sequence>
<organism evidence="1 2">
    <name type="scientific">Avena sativa</name>
    <name type="common">Oat</name>
    <dbReference type="NCBI Taxonomy" id="4498"/>
    <lineage>
        <taxon>Eukaryota</taxon>
        <taxon>Viridiplantae</taxon>
        <taxon>Streptophyta</taxon>
        <taxon>Embryophyta</taxon>
        <taxon>Tracheophyta</taxon>
        <taxon>Spermatophyta</taxon>
        <taxon>Magnoliopsida</taxon>
        <taxon>Liliopsida</taxon>
        <taxon>Poales</taxon>
        <taxon>Poaceae</taxon>
        <taxon>BOP clade</taxon>
        <taxon>Pooideae</taxon>
        <taxon>Poodae</taxon>
        <taxon>Poeae</taxon>
        <taxon>Poeae Chloroplast Group 1 (Aveneae type)</taxon>
        <taxon>Aveninae</taxon>
        <taxon>Avena</taxon>
    </lineage>
</organism>
<evidence type="ECO:0000313" key="1">
    <source>
        <dbReference type="EnsemblPlants" id="AVESA.00010b.r2.5CG0908820.1.CDS.1"/>
    </source>
</evidence>
<dbReference type="EnsemblPlants" id="AVESA.00010b.r2.5CG0908820.1">
    <property type="protein sequence ID" value="AVESA.00010b.r2.5CG0908820.1.CDS.1"/>
    <property type="gene ID" value="AVESA.00010b.r2.5CG0908820"/>
</dbReference>
<evidence type="ECO:0000313" key="2">
    <source>
        <dbReference type="Proteomes" id="UP001732700"/>
    </source>
</evidence>
<reference evidence="1" key="2">
    <citation type="submission" date="2025-09" db="UniProtKB">
        <authorList>
            <consortium name="EnsemblPlants"/>
        </authorList>
    </citation>
    <scope>IDENTIFICATION</scope>
</reference>
<accession>A0ACD5Y891</accession>
<dbReference type="Proteomes" id="UP001732700">
    <property type="component" value="Chromosome 5C"/>
</dbReference>